<dbReference type="AlphaFoldDB" id="A0A1R2BZJ6"/>
<accession>A0A1R2BZJ6</accession>
<reference evidence="2 3" key="1">
    <citation type="submission" date="2016-11" db="EMBL/GenBank/DDBJ databases">
        <title>The macronuclear genome of Stentor coeruleus: a giant cell with tiny introns.</title>
        <authorList>
            <person name="Slabodnick M."/>
            <person name="Ruby J.G."/>
            <person name="Reiff S.B."/>
            <person name="Swart E.C."/>
            <person name="Gosai S."/>
            <person name="Prabakaran S."/>
            <person name="Witkowska E."/>
            <person name="Larue G.E."/>
            <person name="Fisher S."/>
            <person name="Freeman R.M."/>
            <person name="Gunawardena J."/>
            <person name="Chu W."/>
            <person name="Stover N.A."/>
            <person name="Gregory B.D."/>
            <person name="Nowacki M."/>
            <person name="Derisi J."/>
            <person name="Roy S.W."/>
            <person name="Marshall W.F."/>
            <person name="Sood P."/>
        </authorList>
    </citation>
    <scope>NUCLEOTIDE SEQUENCE [LARGE SCALE GENOMIC DNA]</scope>
    <source>
        <strain evidence="2">WM001</strain>
    </source>
</reference>
<dbReference type="EMBL" id="MPUH01000349">
    <property type="protein sequence ID" value="OMJ82204.1"/>
    <property type="molecule type" value="Genomic_DNA"/>
</dbReference>
<name>A0A1R2BZJ6_9CILI</name>
<evidence type="ECO:0000313" key="2">
    <source>
        <dbReference type="EMBL" id="OMJ82204.1"/>
    </source>
</evidence>
<protein>
    <submittedName>
        <fullName evidence="2">Uncharacterized protein</fullName>
    </submittedName>
</protein>
<keyword evidence="1" id="KW-0472">Membrane</keyword>
<organism evidence="2 3">
    <name type="scientific">Stentor coeruleus</name>
    <dbReference type="NCBI Taxonomy" id="5963"/>
    <lineage>
        <taxon>Eukaryota</taxon>
        <taxon>Sar</taxon>
        <taxon>Alveolata</taxon>
        <taxon>Ciliophora</taxon>
        <taxon>Postciliodesmatophora</taxon>
        <taxon>Heterotrichea</taxon>
        <taxon>Heterotrichida</taxon>
        <taxon>Stentoridae</taxon>
        <taxon>Stentor</taxon>
    </lineage>
</organism>
<feature type="transmembrane region" description="Helical" evidence="1">
    <location>
        <begin position="209"/>
        <end position="229"/>
    </location>
</feature>
<evidence type="ECO:0000256" key="1">
    <source>
        <dbReference type="SAM" id="Phobius"/>
    </source>
</evidence>
<feature type="transmembrane region" description="Helical" evidence="1">
    <location>
        <begin position="78"/>
        <end position="111"/>
    </location>
</feature>
<evidence type="ECO:0000313" key="3">
    <source>
        <dbReference type="Proteomes" id="UP000187209"/>
    </source>
</evidence>
<keyword evidence="3" id="KW-1185">Reference proteome</keyword>
<keyword evidence="1" id="KW-0812">Transmembrane</keyword>
<dbReference type="Proteomes" id="UP000187209">
    <property type="component" value="Unassembled WGS sequence"/>
</dbReference>
<sequence>MSVVLPVSSQVTVFGVQAETKTVSGCEIKNEGENAYIAPGPFNQYNFFVEQYNNITNRQGEFYMKKIPAFRIMLQPRLWILLVTLGLCCIPFTCFPMLVLGIIRFGCCLMVRYIVRVNKKLIPNPFKRMIKVPDSSCINNSVNGYYSITPIEFNQRLTGIGISIETINLFIGEFQTNFQRGEDIHVMLYSYEFEVYYTGACDKMHIKDILSIAIIILSVLSIVSSASIINS</sequence>
<keyword evidence="1" id="KW-1133">Transmembrane helix</keyword>
<gene>
    <name evidence="2" type="ORF">SteCoe_17164</name>
</gene>
<comment type="caution">
    <text evidence="2">The sequence shown here is derived from an EMBL/GenBank/DDBJ whole genome shotgun (WGS) entry which is preliminary data.</text>
</comment>
<proteinExistence type="predicted"/>